<reference evidence="1 2" key="1">
    <citation type="submission" date="2013-09" db="EMBL/GenBank/DDBJ databases">
        <title>High correlation between genotypes and phenotypes of environmental bacteria Comamonas testosteroni strains.</title>
        <authorList>
            <person name="Liu L."/>
            <person name="Zhu W."/>
            <person name="Xia X."/>
            <person name="Xu B."/>
            <person name="Luo M."/>
            <person name="Wang G."/>
        </authorList>
    </citation>
    <scope>NUCLEOTIDE SEQUENCE [LARGE SCALE GENOMIC DNA]</scope>
    <source>
        <strain evidence="1 2">JL40</strain>
    </source>
</reference>
<protein>
    <submittedName>
        <fullName evidence="1">Molybdenum ABC transporter substrate-binding protein</fullName>
    </submittedName>
</protein>
<evidence type="ECO:0000313" key="1">
    <source>
        <dbReference type="EMBL" id="KGH30582.1"/>
    </source>
</evidence>
<dbReference type="GO" id="GO:0030973">
    <property type="term" value="F:molybdate ion binding"/>
    <property type="evidence" value="ECO:0007669"/>
    <property type="project" value="TreeGrafter"/>
</dbReference>
<dbReference type="InterPro" id="IPR050682">
    <property type="entry name" value="ModA/WtpA"/>
</dbReference>
<dbReference type="GO" id="GO:0015689">
    <property type="term" value="P:molybdate ion transport"/>
    <property type="evidence" value="ECO:0007669"/>
    <property type="project" value="TreeGrafter"/>
</dbReference>
<accession>A0A096HNT1</accession>
<dbReference type="PANTHER" id="PTHR30632">
    <property type="entry name" value="MOLYBDATE-BINDING PERIPLASMIC PROTEIN"/>
    <property type="match status" value="1"/>
</dbReference>
<dbReference type="RefSeq" id="WP_080750493.1">
    <property type="nucleotide sequence ID" value="NZ_AWOR01000042.1"/>
</dbReference>
<dbReference type="Gene3D" id="3.40.190.10">
    <property type="entry name" value="Periplasmic binding protein-like II"/>
    <property type="match status" value="2"/>
</dbReference>
<dbReference type="Proteomes" id="UP000029553">
    <property type="component" value="Unassembled WGS sequence"/>
</dbReference>
<dbReference type="Pfam" id="PF13531">
    <property type="entry name" value="SBP_bac_11"/>
    <property type="match status" value="1"/>
</dbReference>
<name>A0A096HNT1_COMTE</name>
<comment type="caution">
    <text evidence="1">The sequence shown here is derived from an EMBL/GenBank/DDBJ whole genome shotgun (WGS) entry which is preliminary data.</text>
</comment>
<dbReference type="EMBL" id="AWOR01000042">
    <property type="protein sequence ID" value="KGH30582.1"/>
    <property type="molecule type" value="Genomic_DNA"/>
</dbReference>
<organism evidence="1 2">
    <name type="scientific">Comamonas testosteroni</name>
    <name type="common">Pseudomonas testosteroni</name>
    <dbReference type="NCBI Taxonomy" id="285"/>
    <lineage>
        <taxon>Bacteria</taxon>
        <taxon>Pseudomonadati</taxon>
        <taxon>Pseudomonadota</taxon>
        <taxon>Betaproteobacteria</taxon>
        <taxon>Burkholderiales</taxon>
        <taxon>Comamonadaceae</taxon>
        <taxon>Comamonas</taxon>
    </lineage>
</organism>
<dbReference type="AlphaFoldDB" id="A0A096HNT1"/>
<dbReference type="SUPFAM" id="SSF53850">
    <property type="entry name" value="Periplasmic binding protein-like II"/>
    <property type="match status" value="1"/>
</dbReference>
<gene>
    <name evidence="1" type="ORF">P353_08825</name>
</gene>
<sequence length="230" mass="23291">MSAALKGISSMATRQVLADLAAAWQEQGGEPVQIESVGGVDAAQRVQSGAEAFDVVFLASNAIDKLQAAGRVVEGSKVDLVLSGTAVAVPAAAAQPDIGSEEAVRAAVLAAPSIGYSTGPSGVALQKLFERWGIAEEIKSRIVQARPGVPVGSMIASGEVALGFQQLSELIHVEGIRIVGGLPAAIAIDTVFSAGVVTGSAHADAVQRLLAFMASPEAAAAKRRQGMEPA</sequence>
<proteinExistence type="predicted"/>
<evidence type="ECO:0000313" key="2">
    <source>
        <dbReference type="Proteomes" id="UP000029553"/>
    </source>
</evidence>
<dbReference type="PANTHER" id="PTHR30632:SF11">
    <property type="entry name" value="BLR4797 PROTEIN"/>
    <property type="match status" value="1"/>
</dbReference>